<dbReference type="EMBL" id="PPTA01000010">
    <property type="protein sequence ID" value="TFB00654.1"/>
    <property type="molecule type" value="Genomic_DNA"/>
</dbReference>
<feature type="compositionally biased region" description="Polar residues" evidence="1">
    <location>
        <begin position="19"/>
        <end position="28"/>
    </location>
</feature>
<protein>
    <submittedName>
        <fullName evidence="2">Uncharacterized protein</fullName>
    </submittedName>
</protein>
<evidence type="ECO:0000313" key="3">
    <source>
        <dbReference type="Proteomes" id="UP001642720"/>
    </source>
</evidence>
<proteinExistence type="predicted"/>
<keyword evidence="3" id="KW-1185">Reference proteome</keyword>
<accession>A0ABY2GXH7</accession>
<comment type="caution">
    <text evidence="2">The sequence shown here is derived from an EMBL/GenBank/DDBJ whole genome shotgun (WGS) entry which is preliminary data.</text>
</comment>
<evidence type="ECO:0000256" key="1">
    <source>
        <dbReference type="SAM" id="MobiDB-lite"/>
    </source>
</evidence>
<sequence length="222" mass="24122">MESSNPDSQDSLVFGTRARSASESLPSVQLPISSDDAEKVGRKCIVASLDTTRPTRTCPLSPLLCAPVERRIGGFHSAEWPISLNAAARYLPGIIGTYGSQVEFISYRAIRSIRRVRGFNPGTRLKTIVAVEAQQAIVNVLAATLCLVLRPWKWETSASEVQSSQHLYRTTGSISLHCLKPLWRSAKTWRHFSKIRPSKLPSSALRWGGGGGGGGGGFEDDT</sequence>
<dbReference type="GeneID" id="300578910"/>
<feature type="compositionally biased region" description="Polar residues" evidence="1">
    <location>
        <begin position="1"/>
        <end position="11"/>
    </location>
</feature>
<gene>
    <name evidence="2" type="ORF">CCMA1212_007289</name>
</gene>
<name>A0ABY2GXH7_9HYPO</name>
<organism evidence="2 3">
    <name type="scientific">Trichoderma ghanense</name>
    <dbReference type="NCBI Taxonomy" id="65468"/>
    <lineage>
        <taxon>Eukaryota</taxon>
        <taxon>Fungi</taxon>
        <taxon>Dikarya</taxon>
        <taxon>Ascomycota</taxon>
        <taxon>Pezizomycotina</taxon>
        <taxon>Sordariomycetes</taxon>
        <taxon>Hypocreomycetidae</taxon>
        <taxon>Hypocreales</taxon>
        <taxon>Hypocreaceae</taxon>
        <taxon>Trichoderma</taxon>
    </lineage>
</organism>
<feature type="region of interest" description="Disordered" evidence="1">
    <location>
        <begin position="1"/>
        <end position="28"/>
    </location>
</feature>
<dbReference type="RefSeq" id="XP_073556855.1">
    <property type="nucleotide sequence ID" value="XM_073704460.1"/>
</dbReference>
<dbReference type="Proteomes" id="UP001642720">
    <property type="component" value="Unassembled WGS sequence"/>
</dbReference>
<evidence type="ECO:0000313" key="2">
    <source>
        <dbReference type="EMBL" id="TFB00654.1"/>
    </source>
</evidence>
<reference evidence="2 3" key="1">
    <citation type="submission" date="2018-01" db="EMBL/GenBank/DDBJ databases">
        <title>Genome characterization of the sugarcane-associated fungus Trichoderma ghanense CCMA-1212 and their application in lignocelulose bioconversion.</title>
        <authorList>
            <person name="Steindorff A.S."/>
            <person name="Mendes T.D."/>
            <person name="Vilela E.S.D."/>
            <person name="Rodrigues D.S."/>
            <person name="Formighieri E.F."/>
            <person name="Melo I.S."/>
            <person name="Favaro L.C.L."/>
        </authorList>
    </citation>
    <scope>NUCLEOTIDE SEQUENCE [LARGE SCALE GENOMIC DNA]</scope>
    <source>
        <strain evidence="2 3">CCMA-1212</strain>
    </source>
</reference>